<keyword evidence="2" id="KW-1185">Reference proteome</keyword>
<evidence type="ECO:0000313" key="2">
    <source>
        <dbReference type="Proteomes" id="UP000265703"/>
    </source>
</evidence>
<dbReference type="AlphaFoldDB" id="A0A397SDJ7"/>
<name>A0A397SDJ7_9GLOM</name>
<gene>
    <name evidence="1" type="ORF">C1645_834543</name>
</gene>
<comment type="caution">
    <text evidence="1">The sequence shown here is derived from an EMBL/GenBank/DDBJ whole genome shotgun (WGS) entry which is preliminary data.</text>
</comment>
<reference evidence="1 2" key="1">
    <citation type="submission" date="2018-06" db="EMBL/GenBank/DDBJ databases">
        <title>Comparative genomics reveals the genomic features of Rhizophagus irregularis, R. cerebriforme, R. diaphanum and Gigaspora rosea, and their symbiotic lifestyle signature.</title>
        <authorList>
            <person name="Morin E."/>
            <person name="San Clemente H."/>
            <person name="Chen E.C.H."/>
            <person name="De La Providencia I."/>
            <person name="Hainaut M."/>
            <person name="Kuo A."/>
            <person name="Kohler A."/>
            <person name="Murat C."/>
            <person name="Tang N."/>
            <person name="Roy S."/>
            <person name="Loubradou J."/>
            <person name="Henrissat B."/>
            <person name="Grigoriev I.V."/>
            <person name="Corradi N."/>
            <person name="Roux C."/>
            <person name="Martin F.M."/>
        </authorList>
    </citation>
    <scope>NUCLEOTIDE SEQUENCE [LARGE SCALE GENOMIC DNA]</scope>
    <source>
        <strain evidence="1 2">DAOM 227022</strain>
    </source>
</reference>
<evidence type="ECO:0000313" key="1">
    <source>
        <dbReference type="EMBL" id="RIA82949.1"/>
    </source>
</evidence>
<dbReference type="Proteomes" id="UP000265703">
    <property type="component" value="Unassembled WGS sequence"/>
</dbReference>
<dbReference type="EMBL" id="QKYT01000613">
    <property type="protein sequence ID" value="RIA82949.1"/>
    <property type="molecule type" value="Genomic_DNA"/>
</dbReference>
<accession>A0A397SDJ7</accession>
<organism evidence="1 2">
    <name type="scientific">Glomus cerebriforme</name>
    <dbReference type="NCBI Taxonomy" id="658196"/>
    <lineage>
        <taxon>Eukaryota</taxon>
        <taxon>Fungi</taxon>
        <taxon>Fungi incertae sedis</taxon>
        <taxon>Mucoromycota</taxon>
        <taxon>Glomeromycotina</taxon>
        <taxon>Glomeromycetes</taxon>
        <taxon>Glomerales</taxon>
        <taxon>Glomeraceae</taxon>
        <taxon>Glomus</taxon>
    </lineage>
</organism>
<proteinExistence type="predicted"/>
<dbReference type="OrthoDB" id="2331161at2759"/>
<protein>
    <submittedName>
        <fullName evidence="1">Uncharacterized protein</fullName>
    </submittedName>
</protein>
<sequence length="72" mass="7587">MEELKARGVFPNVGITLSSSNTVVDEQPVTPSIESPVVSRPVTPTLPAFSQSANVINVTINYGGKGKSSEEQ</sequence>